<dbReference type="Pfam" id="PF00196">
    <property type="entry name" value="GerE"/>
    <property type="match status" value="1"/>
</dbReference>
<dbReference type="SMART" id="SM00421">
    <property type="entry name" value="HTH_LUXR"/>
    <property type="match status" value="1"/>
</dbReference>
<dbReference type="InterPro" id="IPR000792">
    <property type="entry name" value="Tscrpt_reg_LuxR_C"/>
</dbReference>
<proteinExistence type="predicted"/>
<dbReference type="InterPro" id="IPR016032">
    <property type="entry name" value="Sig_transdc_resp-reg_C-effctor"/>
</dbReference>
<dbReference type="PANTHER" id="PTHR44688">
    <property type="entry name" value="DNA-BINDING TRANSCRIPTIONAL ACTIVATOR DEVR_DOSR"/>
    <property type="match status" value="1"/>
</dbReference>
<dbReference type="CDD" id="cd06170">
    <property type="entry name" value="LuxR_C_like"/>
    <property type="match status" value="1"/>
</dbReference>
<gene>
    <name evidence="5" type="ORF">SAMN05192558_104244</name>
</gene>
<organism evidence="5 6">
    <name type="scientific">Actinokineospora alba</name>
    <dbReference type="NCBI Taxonomy" id="504798"/>
    <lineage>
        <taxon>Bacteria</taxon>
        <taxon>Bacillati</taxon>
        <taxon>Actinomycetota</taxon>
        <taxon>Actinomycetes</taxon>
        <taxon>Pseudonocardiales</taxon>
        <taxon>Pseudonocardiaceae</taxon>
        <taxon>Actinokineospora</taxon>
    </lineage>
</organism>
<dbReference type="GO" id="GO:0006355">
    <property type="term" value="P:regulation of DNA-templated transcription"/>
    <property type="evidence" value="ECO:0007669"/>
    <property type="project" value="InterPro"/>
</dbReference>
<evidence type="ECO:0000313" key="6">
    <source>
        <dbReference type="Proteomes" id="UP000199651"/>
    </source>
</evidence>
<evidence type="ECO:0000313" key="5">
    <source>
        <dbReference type="EMBL" id="SDO70527.1"/>
    </source>
</evidence>
<evidence type="ECO:0000259" key="4">
    <source>
        <dbReference type="PROSITE" id="PS50043"/>
    </source>
</evidence>
<keyword evidence="3" id="KW-0804">Transcription</keyword>
<dbReference type="RefSeq" id="WP_091373583.1">
    <property type="nucleotide sequence ID" value="NZ_FNDV01000009.1"/>
</dbReference>
<evidence type="ECO:0000256" key="2">
    <source>
        <dbReference type="ARBA" id="ARBA00023125"/>
    </source>
</evidence>
<dbReference type="AlphaFoldDB" id="A0A1H0LQR9"/>
<reference evidence="6" key="1">
    <citation type="submission" date="2016-10" db="EMBL/GenBank/DDBJ databases">
        <authorList>
            <person name="Varghese N."/>
            <person name="Submissions S."/>
        </authorList>
    </citation>
    <scope>NUCLEOTIDE SEQUENCE [LARGE SCALE GENOMIC DNA]</scope>
    <source>
        <strain evidence="6">IBRC-M 10655</strain>
    </source>
</reference>
<name>A0A1H0LQR9_9PSEU</name>
<dbReference type="Gene3D" id="3.40.50.2300">
    <property type="match status" value="1"/>
</dbReference>
<dbReference type="EMBL" id="FNJB01000004">
    <property type="protein sequence ID" value="SDO70527.1"/>
    <property type="molecule type" value="Genomic_DNA"/>
</dbReference>
<dbReference type="SUPFAM" id="SSF46894">
    <property type="entry name" value="C-terminal effector domain of the bipartite response regulators"/>
    <property type="match status" value="1"/>
</dbReference>
<dbReference type="Proteomes" id="UP000199651">
    <property type="component" value="Unassembled WGS sequence"/>
</dbReference>
<protein>
    <submittedName>
        <fullName evidence="5">Regulatory protein, luxR family</fullName>
    </submittedName>
</protein>
<dbReference type="PRINTS" id="PR00038">
    <property type="entry name" value="HTHLUXR"/>
</dbReference>
<dbReference type="GO" id="GO:0003677">
    <property type="term" value="F:DNA binding"/>
    <property type="evidence" value="ECO:0007669"/>
    <property type="project" value="UniProtKB-KW"/>
</dbReference>
<keyword evidence="2" id="KW-0238">DNA-binding</keyword>
<dbReference type="STRING" id="504798.SAMN05421871_10953"/>
<feature type="domain" description="HTH luxR-type" evidence="4">
    <location>
        <begin position="106"/>
        <end position="171"/>
    </location>
</feature>
<sequence length="175" mass="18299">MAAIQVALDLRRAEVRDRIGAALAGIATVRLGRAATVVFTDTPTAGTVAVLDGPGAVCPAVRAGAIGLVLADDPDEHFGQAARQVFRHGGWISPRLTGALLGLVPAAAVPAGLTPRERAVLDLLADGLDNAEIARLMVVSVSAVKFHVSNILRKFDCRDRTHLVARIGGRTWSVD</sequence>
<evidence type="ECO:0000256" key="3">
    <source>
        <dbReference type="ARBA" id="ARBA00023163"/>
    </source>
</evidence>
<dbReference type="PROSITE" id="PS50043">
    <property type="entry name" value="HTH_LUXR_2"/>
    <property type="match status" value="1"/>
</dbReference>
<dbReference type="PANTHER" id="PTHR44688:SF16">
    <property type="entry name" value="DNA-BINDING TRANSCRIPTIONAL ACTIVATOR DEVR_DOSR"/>
    <property type="match status" value="1"/>
</dbReference>
<keyword evidence="6" id="KW-1185">Reference proteome</keyword>
<dbReference type="OrthoDB" id="3171430at2"/>
<accession>A0A1H0LQR9</accession>
<keyword evidence="1" id="KW-0805">Transcription regulation</keyword>
<evidence type="ECO:0000256" key="1">
    <source>
        <dbReference type="ARBA" id="ARBA00023015"/>
    </source>
</evidence>